<evidence type="ECO:0000313" key="8">
    <source>
        <dbReference type="Proteomes" id="UP001419910"/>
    </source>
</evidence>
<comment type="similarity">
    <text evidence="1">Belongs to the YoeB family.</text>
</comment>
<reference evidence="7 8" key="1">
    <citation type="submission" date="2024-05" db="EMBL/GenBank/DDBJ databases">
        <authorList>
            <person name="Liu Q."/>
            <person name="Xin Y.-H."/>
        </authorList>
    </citation>
    <scope>NUCLEOTIDE SEQUENCE [LARGE SCALE GENOMIC DNA]</scope>
    <source>
        <strain evidence="7 8">CGMCC 1.10181</strain>
    </source>
</reference>
<dbReference type="PANTHER" id="PTHR38039:SF1">
    <property type="entry name" value="TOXIN YOEB"/>
    <property type="match status" value="1"/>
</dbReference>
<evidence type="ECO:0000256" key="1">
    <source>
        <dbReference type="ARBA" id="ARBA00008172"/>
    </source>
</evidence>
<keyword evidence="5" id="KW-0378">Hydrolase</keyword>
<comment type="caution">
    <text evidence="7">The sequence shown here is derived from an EMBL/GenBank/DDBJ whole genome shotgun (WGS) entry which is preliminary data.</text>
</comment>
<evidence type="ECO:0000256" key="2">
    <source>
        <dbReference type="ARBA" id="ARBA00022649"/>
    </source>
</evidence>
<dbReference type="RefSeq" id="WP_343893012.1">
    <property type="nucleotide sequence ID" value="NZ_BAAAEH010000067.1"/>
</dbReference>
<accession>A0ABU9Y900</accession>
<dbReference type="Gene3D" id="3.30.2310.20">
    <property type="entry name" value="RelE-like"/>
    <property type="match status" value="1"/>
</dbReference>
<dbReference type="PANTHER" id="PTHR38039">
    <property type="entry name" value="TOXIN YOEB"/>
    <property type="match status" value="1"/>
</dbReference>
<gene>
    <name evidence="7" type="ORF">ABC974_21805</name>
</gene>
<keyword evidence="3" id="KW-0540">Nuclease</keyword>
<evidence type="ECO:0000256" key="6">
    <source>
        <dbReference type="ARBA" id="ARBA00030388"/>
    </source>
</evidence>
<keyword evidence="4" id="KW-0255">Endonuclease</keyword>
<organism evidence="7 8">
    <name type="scientific">Sphingomonas oligophenolica</name>
    <dbReference type="NCBI Taxonomy" id="301154"/>
    <lineage>
        <taxon>Bacteria</taxon>
        <taxon>Pseudomonadati</taxon>
        <taxon>Pseudomonadota</taxon>
        <taxon>Alphaproteobacteria</taxon>
        <taxon>Sphingomonadales</taxon>
        <taxon>Sphingomonadaceae</taxon>
        <taxon>Sphingomonas</taxon>
    </lineage>
</organism>
<name>A0ABU9Y900_9SPHN</name>
<dbReference type="NCBIfam" id="TIGR02116">
    <property type="entry name" value="toxin_Txe_YoeB"/>
    <property type="match status" value="1"/>
</dbReference>
<dbReference type="Pfam" id="PF06769">
    <property type="entry name" value="YoeB_toxin"/>
    <property type="match status" value="1"/>
</dbReference>
<keyword evidence="8" id="KW-1185">Reference proteome</keyword>
<protein>
    <recommendedName>
        <fullName evidence="6">Putative mRNA interferase YoeB</fullName>
    </recommendedName>
</protein>
<proteinExistence type="inferred from homology"/>
<sequence length="88" mass="10487">MKIIFWPTAWEDYLYWQAEDAKMLDRLNALLKECTRDPFRGTGKPEPLAGNLSGWWSRRITREHRLVYRVTGGVVERALEVAQCRYHY</sequence>
<dbReference type="EMBL" id="JBDIME010000026">
    <property type="protein sequence ID" value="MEN2792282.1"/>
    <property type="molecule type" value="Genomic_DNA"/>
</dbReference>
<evidence type="ECO:0000256" key="4">
    <source>
        <dbReference type="ARBA" id="ARBA00022759"/>
    </source>
</evidence>
<keyword evidence="2" id="KW-1277">Toxin-antitoxin system</keyword>
<evidence type="ECO:0000256" key="5">
    <source>
        <dbReference type="ARBA" id="ARBA00022801"/>
    </source>
</evidence>
<dbReference type="Proteomes" id="UP001419910">
    <property type="component" value="Unassembled WGS sequence"/>
</dbReference>
<dbReference type="SUPFAM" id="SSF143011">
    <property type="entry name" value="RelE-like"/>
    <property type="match status" value="1"/>
</dbReference>
<evidence type="ECO:0000256" key="3">
    <source>
        <dbReference type="ARBA" id="ARBA00022722"/>
    </source>
</evidence>
<dbReference type="InterPro" id="IPR009614">
    <property type="entry name" value="YoeB_toxin"/>
</dbReference>
<dbReference type="InterPro" id="IPR035093">
    <property type="entry name" value="RelE/ParE_toxin_dom_sf"/>
</dbReference>
<evidence type="ECO:0000313" key="7">
    <source>
        <dbReference type="EMBL" id="MEN2792282.1"/>
    </source>
</evidence>